<dbReference type="PANTHER" id="PTHR38478:SF1">
    <property type="entry name" value="ZINC DEPENDENT METALLOPROTEASE DOMAIN LIPOPROTEIN"/>
    <property type="match status" value="1"/>
</dbReference>
<keyword evidence="3" id="KW-0482">Metalloprotease</keyword>
<dbReference type="GO" id="GO:0008237">
    <property type="term" value="F:metallopeptidase activity"/>
    <property type="evidence" value="ECO:0007669"/>
    <property type="project" value="UniProtKB-KW"/>
</dbReference>
<evidence type="ECO:0000259" key="2">
    <source>
        <dbReference type="Pfam" id="PF17148"/>
    </source>
</evidence>
<evidence type="ECO:0000313" key="3">
    <source>
        <dbReference type="EMBL" id="MBO1319226.1"/>
    </source>
</evidence>
<dbReference type="EMBL" id="JAFREP010000009">
    <property type="protein sequence ID" value="MBO1319226.1"/>
    <property type="molecule type" value="Genomic_DNA"/>
</dbReference>
<proteinExistence type="predicted"/>
<accession>A0A8J7QDX7</accession>
<dbReference type="Gene3D" id="3.40.390.10">
    <property type="entry name" value="Collagenase (Catalytic Domain)"/>
    <property type="match status" value="1"/>
</dbReference>
<dbReference type="SUPFAM" id="SSF55486">
    <property type="entry name" value="Metalloproteases ('zincins'), catalytic domain"/>
    <property type="match status" value="1"/>
</dbReference>
<evidence type="ECO:0000313" key="4">
    <source>
        <dbReference type="Proteomes" id="UP000664417"/>
    </source>
</evidence>
<dbReference type="InterPro" id="IPR033413">
    <property type="entry name" value="DUF5117"/>
</dbReference>
<feature type="domain" description="DUF5117" evidence="2">
    <location>
        <begin position="78"/>
        <end position="265"/>
    </location>
</feature>
<feature type="domain" description="EcxA zinc-binding" evidence="1">
    <location>
        <begin position="394"/>
        <end position="697"/>
    </location>
</feature>
<dbReference type="InterPro" id="IPR032534">
    <property type="entry name" value="EcxA_zinc-bd"/>
</dbReference>
<sequence>MTLVLLSMLLLFEAPDQAPDFLEDKQVIPGYMDLAWDEQEGELYLAVDNLEQHFILAAGIAGGLGSNDVGLDRGLVDNTRLVYFKRVGPRLFLMQPNTYHTAFSENPAEQRAVAESFAASVLWSVEIEEELDGTLWIPLNEYIFADRAGIADRLAEAEQGDFGVEEDASFVYLPRTKAFPRNTEIEVMLTLEGDEPGDFVRDVTPDATRVSVRQHFSIVQLPEPGYKPRVFHPRSGGFPFTLRDYAAPLDAPLEKHWVYRHRLVRKDPGAKRSELVEPLVYYLDPGTPPQIRDALIEGASWWNEAFEAAGIIDGFQVKMLPADADPMDVRYNVIQWVHRATRGWSYGWVIPDPRTGEIIKGFVILGSQRVRQDRLLFEGMLPLQKNGSRGKWDPVELALARIRQLSAHEVGHTLGIAHNFAASAHDRASVMDYPAPLVTLKRGKLDFSEVYDVGIGVWDKQAVKYLYGEWRDEAKGLAAVLKETEKKGLPFITDEHSREVSDAHPTANLWDNGADPIDEFERMVALRNHVLQNFSTANLSAGRTYSELEEVLVPVYLMHRYQLEALAKSIGGIHFDYRVKDRMDEGTLTGNKPVSADRQRRAVTLLLQTMEPQFLSLPGELAGAIPPRAYGYPMHRELFARRTGAAPDHVAMAETSLAMSLTALLEPSRLHRIANQHALDGEQLGVAEVLDELVKKLVVSQSERGAKTLMLQAREQAVRAMLERYGDGEIRGDIRTLLAGAVQNTVAKLTALTDAEERNHGLYLQQVAEKLLSEEDYHEAGEPVEIPPGSPIGN</sequence>
<evidence type="ECO:0000259" key="1">
    <source>
        <dbReference type="Pfam" id="PF16313"/>
    </source>
</evidence>
<dbReference type="Pfam" id="PF16313">
    <property type="entry name" value="DUF4953"/>
    <property type="match status" value="1"/>
</dbReference>
<dbReference type="InterPro" id="IPR024079">
    <property type="entry name" value="MetalloPept_cat_dom_sf"/>
</dbReference>
<dbReference type="InterPro" id="IPR034032">
    <property type="entry name" value="Zn_MMP-like_bac"/>
</dbReference>
<keyword evidence="4" id="KW-1185">Reference proteome</keyword>
<dbReference type="Proteomes" id="UP000664417">
    <property type="component" value="Unassembled WGS sequence"/>
</dbReference>
<keyword evidence="3" id="KW-0645">Protease</keyword>
<dbReference type="Pfam" id="PF17148">
    <property type="entry name" value="DUF5117"/>
    <property type="match status" value="1"/>
</dbReference>
<name>A0A8J7QDX7_9BACT</name>
<dbReference type="PANTHER" id="PTHR38478">
    <property type="entry name" value="PEPTIDASE M1A AND M12B"/>
    <property type="match status" value="1"/>
</dbReference>
<reference evidence="3" key="1">
    <citation type="submission" date="2021-03" db="EMBL/GenBank/DDBJ databases">
        <authorList>
            <person name="Wang G."/>
        </authorList>
    </citation>
    <scope>NUCLEOTIDE SEQUENCE</scope>
    <source>
        <strain evidence="3">KCTC 12899</strain>
    </source>
</reference>
<protein>
    <submittedName>
        <fullName evidence="3">Zinc-dependent metalloprotease</fullName>
    </submittedName>
</protein>
<gene>
    <name evidence="3" type="ORF">J3U88_12210</name>
</gene>
<dbReference type="AlphaFoldDB" id="A0A8J7QDX7"/>
<dbReference type="CDD" id="cd04276">
    <property type="entry name" value="ZnMc_MMP_like_2"/>
    <property type="match status" value="1"/>
</dbReference>
<organism evidence="3 4">
    <name type="scientific">Acanthopleuribacter pedis</name>
    <dbReference type="NCBI Taxonomy" id="442870"/>
    <lineage>
        <taxon>Bacteria</taxon>
        <taxon>Pseudomonadati</taxon>
        <taxon>Acidobacteriota</taxon>
        <taxon>Holophagae</taxon>
        <taxon>Acanthopleuribacterales</taxon>
        <taxon>Acanthopleuribacteraceae</taxon>
        <taxon>Acanthopleuribacter</taxon>
    </lineage>
</organism>
<dbReference type="RefSeq" id="WP_207859047.1">
    <property type="nucleotide sequence ID" value="NZ_JAFREP010000009.1"/>
</dbReference>
<keyword evidence="3" id="KW-0378">Hydrolase</keyword>
<comment type="caution">
    <text evidence="3">The sequence shown here is derived from an EMBL/GenBank/DDBJ whole genome shotgun (WGS) entry which is preliminary data.</text>
</comment>